<dbReference type="AlphaFoldDB" id="A0A1H4KIH7"/>
<organism evidence="1 2">
    <name type="scientific">Pseudomonas saponiphila</name>
    <dbReference type="NCBI Taxonomy" id="556534"/>
    <lineage>
        <taxon>Bacteria</taxon>
        <taxon>Pseudomonadati</taxon>
        <taxon>Pseudomonadota</taxon>
        <taxon>Gammaproteobacteria</taxon>
        <taxon>Pseudomonadales</taxon>
        <taxon>Pseudomonadaceae</taxon>
        <taxon>Pseudomonas</taxon>
    </lineage>
</organism>
<evidence type="ECO:0000313" key="2">
    <source>
        <dbReference type="Proteomes" id="UP000198982"/>
    </source>
</evidence>
<reference evidence="2" key="1">
    <citation type="submission" date="2016-10" db="EMBL/GenBank/DDBJ databases">
        <authorList>
            <person name="Varghese N."/>
            <person name="Submissions S."/>
        </authorList>
    </citation>
    <scope>NUCLEOTIDE SEQUENCE [LARGE SCALE GENOMIC DNA]</scope>
    <source>
        <strain evidence="2">DSM 9751</strain>
    </source>
</reference>
<evidence type="ECO:0000313" key="1">
    <source>
        <dbReference type="EMBL" id="SEB57888.1"/>
    </source>
</evidence>
<dbReference type="Proteomes" id="UP000198982">
    <property type="component" value="Unassembled WGS sequence"/>
</dbReference>
<keyword evidence="2" id="KW-1185">Reference proteome</keyword>
<accession>A0A1H4KIH7</accession>
<protein>
    <submittedName>
        <fullName evidence="1">Uncharacterized protein</fullName>
    </submittedName>
</protein>
<gene>
    <name evidence="1" type="ORF">SAMN05216178_1325</name>
</gene>
<name>A0A1H4KIH7_9PSED</name>
<sequence length="63" mass="6914">MTGHDQPKRPVTVLRNPQIFGQFVSQCEGDNVPGPNPANTSGPQIIQLYKTYIDNNQTPSTDS</sequence>
<dbReference type="EMBL" id="FNTJ01000001">
    <property type="protein sequence ID" value="SEB57888.1"/>
    <property type="molecule type" value="Genomic_DNA"/>
</dbReference>
<proteinExistence type="predicted"/>